<protein>
    <submittedName>
        <fullName evidence="1">Uncharacterized protein</fullName>
    </submittedName>
</protein>
<dbReference type="EMBL" id="OX458333">
    <property type="protein sequence ID" value="CAI8854299.1"/>
    <property type="molecule type" value="Genomic_DNA"/>
</dbReference>
<proteinExistence type="predicted"/>
<sequence>MMFTRMPNGISPELAKIRRLTFKNASCARKQEFENLASDVAIVPSPEAKRGVLYSFPTSGKLSVG</sequence>
<gene>
    <name evidence="1" type="ORF">MSZNOR_2570</name>
</gene>
<accession>A0ABM9I2X7</accession>
<evidence type="ECO:0000313" key="2">
    <source>
        <dbReference type="Proteomes" id="UP001162030"/>
    </source>
</evidence>
<evidence type="ECO:0000313" key="1">
    <source>
        <dbReference type="EMBL" id="CAI8854299.1"/>
    </source>
</evidence>
<organism evidence="1 2">
    <name type="scientific">Methylocaldum szegediense</name>
    <dbReference type="NCBI Taxonomy" id="73780"/>
    <lineage>
        <taxon>Bacteria</taxon>
        <taxon>Pseudomonadati</taxon>
        <taxon>Pseudomonadota</taxon>
        <taxon>Gammaproteobacteria</taxon>
        <taxon>Methylococcales</taxon>
        <taxon>Methylococcaceae</taxon>
        <taxon>Methylocaldum</taxon>
    </lineage>
</organism>
<reference evidence="1 2" key="1">
    <citation type="submission" date="2023-03" db="EMBL/GenBank/DDBJ databases">
        <authorList>
            <person name="Pearce D."/>
        </authorList>
    </citation>
    <scope>NUCLEOTIDE SEQUENCE [LARGE SCALE GENOMIC DNA]</scope>
    <source>
        <strain evidence="1">Msz</strain>
    </source>
</reference>
<name>A0ABM9I2X7_9GAMM</name>
<keyword evidence="2" id="KW-1185">Reference proteome</keyword>
<dbReference type="Proteomes" id="UP001162030">
    <property type="component" value="Chromosome"/>
</dbReference>